<organism evidence="2 3">
    <name type="scientific">Exidia glandulosa HHB12029</name>
    <dbReference type="NCBI Taxonomy" id="1314781"/>
    <lineage>
        <taxon>Eukaryota</taxon>
        <taxon>Fungi</taxon>
        <taxon>Dikarya</taxon>
        <taxon>Basidiomycota</taxon>
        <taxon>Agaricomycotina</taxon>
        <taxon>Agaricomycetes</taxon>
        <taxon>Auriculariales</taxon>
        <taxon>Exidiaceae</taxon>
        <taxon>Exidia</taxon>
    </lineage>
</organism>
<keyword evidence="3" id="KW-1185">Reference proteome</keyword>
<feature type="region of interest" description="Disordered" evidence="1">
    <location>
        <begin position="293"/>
        <end position="342"/>
    </location>
</feature>
<dbReference type="InParanoid" id="A0A166N1L4"/>
<gene>
    <name evidence="2" type="ORF">EXIGLDRAFT_783470</name>
</gene>
<evidence type="ECO:0000256" key="1">
    <source>
        <dbReference type="SAM" id="MobiDB-lite"/>
    </source>
</evidence>
<accession>A0A166N1L4</accession>
<dbReference type="Proteomes" id="UP000077266">
    <property type="component" value="Unassembled WGS sequence"/>
</dbReference>
<dbReference type="EMBL" id="KV426807">
    <property type="protein sequence ID" value="KZV78653.1"/>
    <property type="molecule type" value="Genomic_DNA"/>
</dbReference>
<feature type="compositionally biased region" description="Low complexity" evidence="1">
    <location>
        <begin position="323"/>
        <end position="342"/>
    </location>
</feature>
<name>A0A166N1L4_EXIGL</name>
<sequence>MSTLVTVGYAALDSRVDLLTADPHFVATYLHREFVRFHSNETAIRFGYKDVLSRFVVISHDDPMGIRVPTGGWMIVDEVHNRLLPVERTDLTTHGLSALWIVSRQPGLTQRDLSRIFHVGNLRDTPWADASYVFPVALTLIRGYFLPVTSLQQAIAYGFEQGDRFALQTTGALYWIRDLATNMAYEVDAAMLRAGVTLAQVLRMPEVFTVSGQLIPGRNAWEQVGPESDWARAPVYSEAHMLQLAAFRAFKWARAVDAAIAADVDPAIVEEFSRGLEEARSVVASVEAPSSPIAVVQSRSSEEDYSDLPPLLDVSDSSESRSESSVVSSGYSAYDGSGPSSGPVLMRRLEPFEKYMLRTRGERWHYDTENPNWVRDDEPDYGYDSYGARSC</sequence>
<evidence type="ECO:0000313" key="3">
    <source>
        <dbReference type="Proteomes" id="UP000077266"/>
    </source>
</evidence>
<reference evidence="2 3" key="1">
    <citation type="journal article" date="2016" name="Mol. Biol. Evol.">
        <title>Comparative Genomics of Early-Diverging Mushroom-Forming Fungi Provides Insights into the Origins of Lignocellulose Decay Capabilities.</title>
        <authorList>
            <person name="Nagy L.G."/>
            <person name="Riley R."/>
            <person name="Tritt A."/>
            <person name="Adam C."/>
            <person name="Daum C."/>
            <person name="Floudas D."/>
            <person name="Sun H."/>
            <person name="Yadav J.S."/>
            <person name="Pangilinan J."/>
            <person name="Larsson K.H."/>
            <person name="Matsuura K."/>
            <person name="Barry K."/>
            <person name="Labutti K."/>
            <person name="Kuo R."/>
            <person name="Ohm R.A."/>
            <person name="Bhattacharya S.S."/>
            <person name="Shirouzu T."/>
            <person name="Yoshinaga Y."/>
            <person name="Martin F.M."/>
            <person name="Grigoriev I.V."/>
            <person name="Hibbett D.S."/>
        </authorList>
    </citation>
    <scope>NUCLEOTIDE SEQUENCE [LARGE SCALE GENOMIC DNA]</scope>
    <source>
        <strain evidence="2 3">HHB12029</strain>
    </source>
</reference>
<dbReference type="AlphaFoldDB" id="A0A166N1L4"/>
<feature type="region of interest" description="Disordered" evidence="1">
    <location>
        <begin position="368"/>
        <end position="391"/>
    </location>
</feature>
<protein>
    <submittedName>
        <fullName evidence="2">Uncharacterized protein</fullName>
    </submittedName>
</protein>
<proteinExistence type="predicted"/>
<evidence type="ECO:0000313" key="2">
    <source>
        <dbReference type="EMBL" id="KZV78653.1"/>
    </source>
</evidence>